<name>A0ABR8NLK2_9MICO</name>
<dbReference type="Proteomes" id="UP000598426">
    <property type="component" value="Unassembled WGS sequence"/>
</dbReference>
<evidence type="ECO:0000256" key="2">
    <source>
        <dbReference type="ARBA" id="ARBA00023315"/>
    </source>
</evidence>
<evidence type="ECO:0000256" key="1">
    <source>
        <dbReference type="ARBA" id="ARBA00022679"/>
    </source>
</evidence>
<dbReference type="PROSITE" id="PS51186">
    <property type="entry name" value="GNAT"/>
    <property type="match status" value="1"/>
</dbReference>
<accession>A0ABR8NLK2</accession>
<organism evidence="4 5">
    <name type="scientific">Microbacterium helvum</name>
    <dbReference type="NCBI Taxonomy" id="2773713"/>
    <lineage>
        <taxon>Bacteria</taxon>
        <taxon>Bacillati</taxon>
        <taxon>Actinomycetota</taxon>
        <taxon>Actinomycetes</taxon>
        <taxon>Micrococcales</taxon>
        <taxon>Microbacteriaceae</taxon>
        <taxon>Microbacterium</taxon>
    </lineage>
</organism>
<dbReference type="PANTHER" id="PTHR43877:SF1">
    <property type="entry name" value="ACETYLTRANSFERASE"/>
    <property type="match status" value="1"/>
</dbReference>
<reference evidence="4 5" key="1">
    <citation type="submission" date="2020-09" db="EMBL/GenBank/DDBJ databases">
        <title>Isolation and identification of active actinomycetes.</title>
        <authorList>
            <person name="Li X."/>
        </authorList>
    </citation>
    <scope>NUCLEOTIDE SEQUENCE [LARGE SCALE GENOMIC DNA]</scope>
    <source>
        <strain evidence="4 5">NEAU-LLC</strain>
    </source>
</reference>
<dbReference type="InterPro" id="IPR050832">
    <property type="entry name" value="Bact_Acetyltransf"/>
</dbReference>
<dbReference type="Pfam" id="PF00583">
    <property type="entry name" value="Acetyltransf_1"/>
    <property type="match status" value="1"/>
</dbReference>
<feature type="domain" description="N-acetyltransferase" evidence="3">
    <location>
        <begin position="7"/>
        <end position="139"/>
    </location>
</feature>
<evidence type="ECO:0000313" key="5">
    <source>
        <dbReference type="Proteomes" id="UP000598426"/>
    </source>
</evidence>
<sequence>MDATHRVDVRELAERDVELIARTEPEGKGFVEAMWRLQQEGLSLLLVAWVGADPVGSGQLDWRSTPPELKNLHVDARHRGSGIGTSIIREAEIRMQPGSSLAVGVGLDNPRARALYERLGYSATGEISTTTYEYVDDGGTRRQATETDELLVKSIR</sequence>
<dbReference type="InterPro" id="IPR000182">
    <property type="entry name" value="GNAT_dom"/>
</dbReference>
<gene>
    <name evidence="4" type="ORF">IF188_02960</name>
</gene>
<keyword evidence="5" id="KW-1185">Reference proteome</keyword>
<dbReference type="EMBL" id="JACXZS010000001">
    <property type="protein sequence ID" value="MBD3940657.1"/>
    <property type="molecule type" value="Genomic_DNA"/>
</dbReference>
<dbReference type="SUPFAM" id="SSF55729">
    <property type="entry name" value="Acyl-CoA N-acyltransferases (Nat)"/>
    <property type="match status" value="1"/>
</dbReference>
<evidence type="ECO:0000313" key="4">
    <source>
        <dbReference type="EMBL" id="MBD3940657.1"/>
    </source>
</evidence>
<proteinExistence type="predicted"/>
<dbReference type="CDD" id="cd04301">
    <property type="entry name" value="NAT_SF"/>
    <property type="match status" value="1"/>
</dbReference>
<dbReference type="InterPro" id="IPR016181">
    <property type="entry name" value="Acyl_CoA_acyltransferase"/>
</dbReference>
<dbReference type="RefSeq" id="WP_191170253.1">
    <property type="nucleotide sequence ID" value="NZ_JACXZS010000001.1"/>
</dbReference>
<evidence type="ECO:0000259" key="3">
    <source>
        <dbReference type="PROSITE" id="PS51186"/>
    </source>
</evidence>
<protein>
    <submittedName>
        <fullName evidence="4">GNAT family N-acetyltransferase</fullName>
    </submittedName>
</protein>
<dbReference type="Gene3D" id="3.40.630.30">
    <property type="match status" value="1"/>
</dbReference>
<dbReference type="PANTHER" id="PTHR43877">
    <property type="entry name" value="AMINOALKYLPHOSPHONATE N-ACETYLTRANSFERASE-RELATED-RELATED"/>
    <property type="match status" value="1"/>
</dbReference>
<comment type="caution">
    <text evidence="4">The sequence shown here is derived from an EMBL/GenBank/DDBJ whole genome shotgun (WGS) entry which is preliminary data.</text>
</comment>
<keyword evidence="1" id="KW-0808">Transferase</keyword>
<keyword evidence="2" id="KW-0012">Acyltransferase</keyword>